<dbReference type="GO" id="GO:0005615">
    <property type="term" value="C:extracellular space"/>
    <property type="evidence" value="ECO:0007669"/>
    <property type="project" value="TreeGrafter"/>
</dbReference>
<feature type="domain" description="VWFD" evidence="18">
    <location>
        <begin position="1240"/>
        <end position="1409"/>
    </location>
</feature>
<dbReference type="Pfam" id="PF23244">
    <property type="entry name" value="VWF"/>
    <property type="match status" value="1"/>
</dbReference>
<dbReference type="SMART" id="SM00215">
    <property type="entry name" value="VWC_out"/>
    <property type="match status" value="4"/>
</dbReference>
<dbReference type="PANTHER" id="PTHR11339">
    <property type="entry name" value="EXTRACELLULAR MATRIX GLYCOPROTEIN RELATED"/>
    <property type="match status" value="1"/>
</dbReference>
<dbReference type="InterPro" id="IPR006207">
    <property type="entry name" value="Cys_knot_C"/>
</dbReference>
<keyword evidence="8" id="KW-0325">Glycoprotein</keyword>
<dbReference type="PROSITE" id="PS50940">
    <property type="entry name" value="CHIT_BIND_II"/>
    <property type="match status" value="1"/>
</dbReference>
<dbReference type="SMART" id="SM00216">
    <property type="entry name" value="VWD"/>
    <property type="match status" value="5"/>
</dbReference>
<feature type="chain" id="PRO_5041212849" description="Hemocytin" evidence="12">
    <location>
        <begin position="18"/>
        <end position="3970"/>
    </location>
</feature>
<dbReference type="PROSITE" id="PS01225">
    <property type="entry name" value="CTCK_2"/>
    <property type="match status" value="1"/>
</dbReference>
<dbReference type="SMART" id="SM00231">
    <property type="entry name" value="FA58C"/>
    <property type="match status" value="2"/>
</dbReference>
<keyword evidence="4" id="KW-0646">Protease inhibitor</keyword>
<dbReference type="SUPFAM" id="SSF57603">
    <property type="entry name" value="FnI-like domain"/>
    <property type="match status" value="2"/>
</dbReference>
<evidence type="ECO:0000256" key="1">
    <source>
        <dbReference type="ARBA" id="ARBA00004613"/>
    </source>
</evidence>
<evidence type="ECO:0000256" key="12">
    <source>
        <dbReference type="SAM" id="SignalP"/>
    </source>
</evidence>
<dbReference type="CDD" id="cd19941">
    <property type="entry name" value="TIL"/>
    <property type="match status" value="6"/>
</dbReference>
<feature type="domain" description="F5/8 type C" evidence="14">
    <location>
        <begin position="2206"/>
        <end position="2347"/>
    </location>
</feature>
<dbReference type="PROSITE" id="PS50026">
    <property type="entry name" value="EGF_3"/>
    <property type="match status" value="2"/>
</dbReference>
<dbReference type="Gene3D" id="2.10.70.10">
    <property type="entry name" value="Complement Module, domain 1"/>
    <property type="match status" value="1"/>
</dbReference>
<dbReference type="EMBL" id="JAHYIQ010000044">
    <property type="protein sequence ID" value="KAK1118268.1"/>
    <property type="molecule type" value="Genomic_DNA"/>
</dbReference>
<feature type="disulfide bond" evidence="11">
    <location>
        <begin position="243"/>
        <end position="252"/>
    </location>
</feature>
<dbReference type="GO" id="GO:0004867">
    <property type="term" value="F:serine-type endopeptidase inhibitor activity"/>
    <property type="evidence" value="ECO:0007669"/>
    <property type="project" value="UniProtKB-KW"/>
</dbReference>
<evidence type="ECO:0000259" key="14">
    <source>
        <dbReference type="PROSITE" id="PS50022"/>
    </source>
</evidence>
<comment type="similarity">
    <text evidence="2">Belongs to the serine protease inhibitor-like (TIL domain-containing) family.</text>
</comment>
<reference evidence="19" key="1">
    <citation type="submission" date="2021-10" db="EMBL/GenBank/DDBJ databases">
        <title>Melipona bicolor Genome sequencing and assembly.</title>
        <authorList>
            <person name="Araujo N.S."/>
            <person name="Arias M.C."/>
        </authorList>
    </citation>
    <scope>NUCLEOTIDE SEQUENCE</scope>
    <source>
        <strain evidence="19">USP_2M_L1-L4_2017</strain>
        <tissue evidence="19">Whole body</tissue>
    </source>
</reference>
<accession>A0AA40FFW0</accession>
<dbReference type="Proteomes" id="UP001177670">
    <property type="component" value="Unassembled WGS sequence"/>
</dbReference>
<dbReference type="InterPro" id="IPR002557">
    <property type="entry name" value="Chitin-bd_dom"/>
</dbReference>
<dbReference type="SMART" id="SM00832">
    <property type="entry name" value="C8"/>
    <property type="match status" value="5"/>
</dbReference>
<feature type="disulfide bond" evidence="10">
    <location>
        <begin position="3891"/>
        <end position="3945"/>
    </location>
</feature>
<feature type="disulfide bond" evidence="10">
    <location>
        <begin position="3895"/>
        <end position="3947"/>
    </location>
</feature>
<comment type="caution">
    <text evidence="11">Lacks conserved residue(s) required for the propagation of feature annotation.</text>
</comment>
<feature type="domain" description="Chitin-binding type-2" evidence="17">
    <location>
        <begin position="1739"/>
        <end position="1803"/>
    </location>
</feature>
<dbReference type="FunFam" id="2.10.25.10:FF:000153">
    <property type="entry name" value="MUC5B isoform 1"/>
    <property type="match status" value="1"/>
</dbReference>
<dbReference type="SMART" id="SM00214">
    <property type="entry name" value="VWC"/>
    <property type="match status" value="5"/>
</dbReference>
<dbReference type="Pfam" id="PF00754">
    <property type="entry name" value="F5_F8_type_C"/>
    <property type="match status" value="2"/>
</dbReference>
<feature type="disulfide bond" evidence="11">
    <location>
        <begin position="225"/>
        <end position="235"/>
    </location>
</feature>
<dbReference type="PROSITE" id="PS50022">
    <property type="entry name" value="FA58C_3"/>
    <property type="match status" value="2"/>
</dbReference>
<comment type="subcellular location">
    <subcellularLocation>
        <location evidence="1">Secreted</location>
    </subcellularLocation>
</comment>
<evidence type="ECO:0008006" key="21">
    <source>
        <dbReference type="Google" id="ProtNLM"/>
    </source>
</evidence>
<feature type="domain" description="F5/8 type C" evidence="14">
    <location>
        <begin position="2028"/>
        <end position="2176"/>
    </location>
</feature>
<keyword evidence="5" id="KW-0677">Repeat</keyword>
<dbReference type="PANTHER" id="PTHR11339:SF386">
    <property type="entry name" value="HEMOLECTIN, ISOFORM A"/>
    <property type="match status" value="1"/>
</dbReference>
<dbReference type="PROSITE" id="PS51233">
    <property type="entry name" value="VWFD"/>
    <property type="match status" value="5"/>
</dbReference>
<evidence type="ECO:0000256" key="7">
    <source>
        <dbReference type="ARBA" id="ARBA00023157"/>
    </source>
</evidence>
<keyword evidence="7 11" id="KW-1015">Disulfide bond</keyword>
<dbReference type="InterPro" id="IPR000742">
    <property type="entry name" value="EGF"/>
</dbReference>
<evidence type="ECO:0000256" key="9">
    <source>
        <dbReference type="ARBA" id="ARBA00029459"/>
    </source>
</evidence>
<dbReference type="InterPro" id="IPR036508">
    <property type="entry name" value="Chitin-bd_dom_sf"/>
</dbReference>
<gene>
    <name evidence="19" type="ORF">K0M31_015311</name>
</gene>
<organism evidence="19 20">
    <name type="scientific">Melipona bicolor</name>
    <dbReference type="NCBI Taxonomy" id="60889"/>
    <lineage>
        <taxon>Eukaryota</taxon>
        <taxon>Metazoa</taxon>
        <taxon>Ecdysozoa</taxon>
        <taxon>Arthropoda</taxon>
        <taxon>Hexapoda</taxon>
        <taxon>Insecta</taxon>
        <taxon>Pterygota</taxon>
        <taxon>Neoptera</taxon>
        <taxon>Endopterygota</taxon>
        <taxon>Hymenoptera</taxon>
        <taxon>Apocrita</taxon>
        <taxon>Aculeata</taxon>
        <taxon>Apoidea</taxon>
        <taxon>Anthophila</taxon>
        <taxon>Apidae</taxon>
        <taxon>Melipona</taxon>
    </lineage>
</organism>
<dbReference type="SMART" id="SM00181">
    <property type="entry name" value="EGF"/>
    <property type="match status" value="3"/>
</dbReference>
<dbReference type="SUPFAM" id="SSF49785">
    <property type="entry name" value="Galactose-binding domain-like"/>
    <property type="match status" value="2"/>
</dbReference>
<evidence type="ECO:0000256" key="10">
    <source>
        <dbReference type="PROSITE-ProRule" id="PRU00039"/>
    </source>
</evidence>
<dbReference type="Gene3D" id="2.10.25.10">
    <property type="entry name" value="Laminin"/>
    <property type="match status" value="7"/>
</dbReference>
<dbReference type="SUPFAM" id="SSF57283">
    <property type="entry name" value="PMP inhibitors"/>
    <property type="match status" value="1"/>
</dbReference>
<evidence type="ECO:0000313" key="19">
    <source>
        <dbReference type="EMBL" id="KAK1118268.1"/>
    </source>
</evidence>
<dbReference type="SUPFAM" id="SSF57567">
    <property type="entry name" value="Serine protease inhibitors"/>
    <property type="match status" value="5"/>
</dbReference>
<feature type="domain" description="VWFD" evidence="18">
    <location>
        <begin position="398"/>
        <end position="574"/>
    </location>
</feature>
<evidence type="ECO:0000259" key="13">
    <source>
        <dbReference type="PROSITE" id="PS01225"/>
    </source>
</evidence>
<dbReference type="PROSITE" id="PS50184">
    <property type="entry name" value="VWFC_2"/>
    <property type="match status" value="1"/>
</dbReference>
<dbReference type="SMART" id="SM00041">
    <property type="entry name" value="CT"/>
    <property type="match status" value="1"/>
</dbReference>
<feature type="domain" description="CTCK" evidence="13">
    <location>
        <begin position="3891"/>
        <end position="3951"/>
    </location>
</feature>
<dbReference type="InterPro" id="IPR002919">
    <property type="entry name" value="TIL_dom"/>
</dbReference>
<sequence>MVLWIVFFNVAVITTICNQLIAGDDLLSSSEIPDTAIPLNDYPKQIYGDVKSTKGKKKSSLFPGGCSKQPNTPLNGEIKCSINSGCIATCKHDYEFPNGMTKLAVTCTNKEWHIYGTDWNSVPHCEPICMPECLNNGICVAPHQCDCPGDFTGPQCQFEKKPCLNFPAPVLNAHKKCNSQSCTISCIKNFTFPDGTSVTNLICKNGNWEPTRKDWVSIPNCEPVCDPPCQNGGNCLPSNLCQCPQAYKGSQCQYSADICNGEKMGFNGGFFCSSIDDTYSCTINCPAGVEFEFPPAPAYICNYETGVFTPQPTPQCKYANNMNVISLGAMYNSYVKETNHTWTYQDIFKSHTNQLSLQGNYGITQHYSNHESNMVTNTMLNPVENNILFIEEKRPVPETCFTWSGVHYKTFDDSVFSFGSECSHILVQEAQNRLFTITVENSPTCKDQNCFRIVKIYIQDKEYILLRNEDGIPEFRTKKHRLPIPAQLSALRAETSAHFIVVTMDSLGVRLKWDGALLLQVETAENLWNKTIGLCGNMNGDKRDDLMIKNGEHTKSVASFATSWRTEDIGETCDEYPDTKHSCESDSLITKDAIEFCAKLFSDRRFKACASTINVAELQTACLSDYCSCSDIDRKKCACDTMNVYIRQCAHKKIVSLSGWRNTDTCPMTCSNGRVYMPCGPKVESSCWTEEEKKLNTEDCEEGCFCPEGTVAYEGRCVQPDECPCKLRAKLFQPGNSVQKDCNTCTCSSGKWICTQARCSARCAVVGDPHYVTFDGKHYDFMGKCKYYLMKGDDYSIEGENVPCSGAISEKMGLVFSDAPSCTKTITVNYKGTILKLKQHRQVLINGDDLTVFPTFTHGIRIRIASSIFMIVQLPNGLDIWWDGISRVYINASPEFHGNTRGLCGTFSENQKDDFITPEGDIESTAIAFANKWKCDEFCPDIPDKESDHPCDLDPQKRATAKQYCSYLYSDIFADCHWHVDPDTFYKDCLYDMCSCKVELESCLCPMLAAYAKDCAVAGIKLSWHQNVEECKIHCPGNQVYQICGNSCTRSCGDISSYQNCKQECVEGCNCPEGETLDIHGECIPIGQCPCTYGGLEFSPGHKEVRPGNKALELCTCTGGIWNCRDATSNEVREYPATKDLLTLCVASNNQEVTECAPTEPRTCRNMHKPIQKPLICKSGCICKPGYVLNEPNGNCIKQESCPCHHGGQSYEEESVIQNDCNTCKCTNGTWKCTDRTCAGVCSAWGDSHYKTFDGKLYNFEGICDYVLAKGSLNQNDCFDVSIQNVPCGTTGVSCSKSITLTVGNGPSSERIVLTRGKELPIDNFKRMAMRTAGLFVFVDVPDMGLTVQWDKGTKVYIRLEPSWKGRTKGLCGDYNDNSEDDFKTPSGGISEVSANLFGDSWKKNEFCAEPKDVVDPCVQHPERNLWAVQKCGILKSSIFQPCHSEVEIESYFRNCIFDTCSCDTGGDCSCLCTALAAYAQECNAKGVPIKWRSQELCPIQCDEKCSSYSPCVTTCPRETCDNLMTLKDKAHLCSQDTCVEGCFVKSCPQNQVYSNDSYTECVPKETCKTPCTKINGIIYYEGDSVKSDDCQTCYCSRGKVLCKGEPCTSVTVSSVTVPLEEPQKCVNGWTAWINQDPAIKGKKFKDVEPLPSSLELINVKGYAVCDKKQMVDIKCRSVNGHFTPKETGLDVECSLERGLYCQSQPGLPCVDFEISVLCRCSVTTMEGPEISSTTKASYKQCDMEHTYKSHPTNCHLFYQCAPGPNGNEFVEKFCGENMFYNPQAQVCDWPANVMSIRPECSVEQRTTPNRVEWTSDQVKYNSTTLSTLTKNILTTKVCKESEMWSDCAINCNKACDYYKYILVKEGKCNGISDCVPGCVPLNKLQCPSNEFWRDALTCVDERDCTCRSHDGYSVISGAVLKESECEICQCINNYYTCDRSLCATVTNKVTTEKLVTQPLTEATTEKLTTQPLTEATTEKLTTQPLTEATTEKLTAQPLTEATTLSISPLTGSHTIVIPSTVSPPAYCVSNNFIPLIQYLNDQVSFDASSTKGPEFQPENASLNENIGFWEPEYITTDQWLDIKFQKPESIYGIIVQGSAMENKFVTSYKVLFSENGHTFSYVADGKKEPQVFRGPVDQFKPVEQKFYEPIEAKVIRVNPLSWHNGIIMKVELLGCQEMMTTSVSVTESVPVTSTMITEKIITPVCDDPMGLDNGLIFSEQVSVSSSSTNLLPNLKLSSSSVWHPKLDNPHQFVKIDFLEPRNLTGVTTKGGENTWTTVYKVFYSNDDYRWNPVVDENGFEREFLGNFDSDTIKKNYFDKPLNTRYLKVQPIKWHSQIGLKLEVLGCFLPYRRVEVTTEKLETAEPTTEQPFKKCNVCEGVKNENQIDCKCTESLWWNGNTCVPKQECPCVVGHILYNVGVVYIDENCQECTCTLGGVSFCQPIKCKSCELPNMRPVVNELCNCVCKPCPNGTLHCPTSDVCIDEDLWCNGVQDCPDDEKDCSQTKETTVMKIETTTPTAVVPIVCEDPICPVGYKTVLKISKKSQYYTRPYAREGVKSFRKNLWRRKGLRKSMHHHLKHSEKPEIEKECVQFICVPMKPPVFNQTQHETCPKVSCPPGYTVVYEKMSMYKLQKCPKYSCKPPPSTEAVCNVTGRTFNTFDKLEYKYDICNHILARDMFTNKWYITLEKQCDSHTGQCIKVLAVALDADVIILYPDMHVDINEYNFTPKQIARISNKFPSFKIANVGDITYLVSNYYGFWVIWDSSSNVKIGISTKLARQVDGLCGYFDGYFMNDKQLPDGNQARSTLEFGNSWAMEGVPECDPQVCPYDLQAESWNICNLVKDTSLVECSSIVNLEKFISCCVESTCNCLRSNLTYDDCRCRSLTSFVSECQAGDLNVDLSTWRSTHDCPAFCTAPFIHKDCFRNKCETSCESLRQIDPCPVMQGICFSGCFCPEGTVRNGDECVPPTHCKDCVCEWLGNSKFISFDRKNIKFDGNCTYVLSRDIVENVKGNEGYTYQVLVSNKICDSGICTEAVVVLYQGHVVKIKEGVPAQEFNVELDGSKVYKLPFNTSWLTLEQTPSKKMQLLIPSIQLEIIVYQPNFAFSLTVPSHIFGGGIEGLCGNCNEEPDDDLKQSDGQVTDNMQDFGASWLVTKPPNNVDIDTSACVFNNESKCVLPPANPDPCRKLLDTMDFGMCHSFIDPMPYFMACQDSMCSGGGYCDSLEAYSRKCQQTGICLIWRSSEMCPYICPPHLVYQPCGFACKETCDTINEISDAACSKNYEEGCFCPQNLVFLNDTCIPRERCLLCDEDGHVEGDTWFPDACTRCTCSKKAISCERTECPAVDTVCEENMAPVAVNGTQEDCCAKYICVSKSVTTVAPFCTEESQIPECGYGQVIKITTDSYGCKKFICECLPPEECPVLNDVTLEVEELEPGFVQVTNTSGCCPKPVAMCDPKTCPPVPSCPEYHELKTDTKRDACCATYECAPPKDLCLYNVESQSKIEMSEHIVAKKLGEQWMDGKCISCICESSEKGPKPKCFTTECLRAADHPDISDFVVEEVLVEDRCCPSFERTACKDGDKAYEVGDVWQPNFEDSCTLVKCVRDENGVEKQVQVQECVTTCDLGFEYQPTDNRSTACCGRCVPVACVVNDRVINAGEQLLSPDFCTKYSCQSNDERVYVESFTEKCPEVDARDAAEFEIEKRNIPGQCCPQFVKVACRHNGTVYRPGEKWKSLDNKCAMEVCVLDDTVTKYKDTEVCNKNCPLGWKYEENETECCGKCKQAYCVVGDTLYKPGATWPSPDNCTSFSCMAQKDQLVISSSSVVCPDVTHCPATSIYVQNCCKMCNFTALNQKIDSCAADVLELQSTIGMFSIKHRGHGVCKNLEPIDGVTECRGKCESTTYFDTDNWNQVTNCQCCQPTEFKPLTVELTCENYRTFKKQIAVPVSCTCSACTSGGTGYKGRKGGVKGWRLI</sequence>
<feature type="domain" description="EGF-like" evidence="15">
    <location>
        <begin position="126"/>
        <end position="157"/>
    </location>
</feature>
<keyword evidence="3" id="KW-0964">Secreted</keyword>
<dbReference type="InterPro" id="IPR000421">
    <property type="entry name" value="FA58C"/>
</dbReference>
<dbReference type="SMART" id="SM00494">
    <property type="entry name" value="ChtBD2"/>
    <property type="match status" value="2"/>
</dbReference>
<feature type="signal peptide" evidence="12">
    <location>
        <begin position="1"/>
        <end position="17"/>
    </location>
</feature>
<dbReference type="InterPro" id="IPR008979">
    <property type="entry name" value="Galactose-bd-like_sf"/>
</dbReference>
<evidence type="ECO:0000259" key="16">
    <source>
        <dbReference type="PROSITE" id="PS50184"/>
    </source>
</evidence>
<dbReference type="Pfam" id="PF08742">
    <property type="entry name" value="C8"/>
    <property type="match status" value="5"/>
</dbReference>
<proteinExistence type="inferred from homology"/>
<evidence type="ECO:0000256" key="2">
    <source>
        <dbReference type="ARBA" id="ARBA00007611"/>
    </source>
</evidence>
<dbReference type="InterPro" id="IPR001007">
    <property type="entry name" value="VWF_dom"/>
</dbReference>
<keyword evidence="11" id="KW-0245">EGF-like domain</keyword>
<dbReference type="CDD" id="cd00057">
    <property type="entry name" value="FA58C"/>
    <property type="match status" value="2"/>
</dbReference>
<dbReference type="SUPFAM" id="SSF57625">
    <property type="entry name" value="Invertebrate chitin-binding proteins"/>
    <property type="match status" value="1"/>
</dbReference>
<feature type="domain" description="VWFD" evidence="18">
    <location>
        <begin position="2648"/>
        <end position="2823"/>
    </location>
</feature>
<evidence type="ECO:0000313" key="20">
    <source>
        <dbReference type="Proteomes" id="UP001177670"/>
    </source>
</evidence>
<dbReference type="InterPro" id="IPR050780">
    <property type="entry name" value="Mucin_vWF_Thrombospondin_sf"/>
</dbReference>
<dbReference type="InterPro" id="IPR036201">
    <property type="entry name" value="Pacifastin_dom_sf"/>
</dbReference>
<dbReference type="Pfam" id="PF01826">
    <property type="entry name" value="TIL"/>
    <property type="match status" value="5"/>
</dbReference>
<dbReference type="InterPro" id="IPR014853">
    <property type="entry name" value="VWF/SSPO/ZAN-like_Cys-rich_dom"/>
</dbReference>
<feature type="domain" description="VWFD" evidence="18">
    <location>
        <begin position="761"/>
        <end position="940"/>
    </location>
</feature>
<protein>
    <recommendedName>
        <fullName evidence="21">Hemocytin</fullName>
    </recommendedName>
</protein>
<evidence type="ECO:0000259" key="15">
    <source>
        <dbReference type="PROSITE" id="PS50026"/>
    </source>
</evidence>
<dbReference type="PROSITE" id="PS01208">
    <property type="entry name" value="VWFC_1"/>
    <property type="match status" value="1"/>
</dbReference>
<evidence type="ECO:0000256" key="8">
    <source>
        <dbReference type="ARBA" id="ARBA00023180"/>
    </source>
</evidence>
<feature type="disulfide bond" evidence="11">
    <location>
        <begin position="129"/>
        <end position="139"/>
    </location>
</feature>
<dbReference type="GO" id="GO:0008061">
    <property type="term" value="F:chitin binding"/>
    <property type="evidence" value="ECO:0007669"/>
    <property type="project" value="InterPro"/>
</dbReference>
<keyword evidence="20" id="KW-1185">Reference proteome</keyword>
<dbReference type="PROSITE" id="PS00022">
    <property type="entry name" value="EGF_1"/>
    <property type="match status" value="2"/>
</dbReference>
<evidence type="ECO:0000256" key="11">
    <source>
        <dbReference type="PROSITE-ProRule" id="PRU00076"/>
    </source>
</evidence>
<evidence type="ECO:0000256" key="5">
    <source>
        <dbReference type="ARBA" id="ARBA00022737"/>
    </source>
</evidence>
<evidence type="ECO:0000256" key="6">
    <source>
        <dbReference type="ARBA" id="ARBA00022900"/>
    </source>
</evidence>
<dbReference type="InterPro" id="IPR036084">
    <property type="entry name" value="Ser_inhib-like_sf"/>
</dbReference>
<keyword evidence="12" id="KW-0732">Signal</keyword>
<evidence type="ECO:0000256" key="3">
    <source>
        <dbReference type="ARBA" id="ARBA00022525"/>
    </source>
</evidence>
<feature type="disulfide bond" evidence="11">
    <location>
        <begin position="147"/>
        <end position="156"/>
    </location>
</feature>
<evidence type="ECO:0000256" key="4">
    <source>
        <dbReference type="ARBA" id="ARBA00022690"/>
    </source>
</evidence>
<evidence type="ECO:0000259" key="18">
    <source>
        <dbReference type="PROSITE" id="PS51233"/>
    </source>
</evidence>
<feature type="domain" description="VWFC" evidence="16">
    <location>
        <begin position="3303"/>
        <end position="3371"/>
    </location>
</feature>
<comment type="caution">
    <text evidence="19">The sequence shown here is derived from an EMBL/GenBank/DDBJ whole genome shotgun (WGS) entry which is preliminary data.</text>
</comment>
<dbReference type="Pfam" id="PF00094">
    <property type="entry name" value="VWD"/>
    <property type="match status" value="5"/>
</dbReference>
<dbReference type="InterPro" id="IPR001846">
    <property type="entry name" value="VWF_type-D"/>
</dbReference>
<dbReference type="Gene3D" id="2.60.120.260">
    <property type="entry name" value="Galactose-binding domain-like"/>
    <property type="match status" value="2"/>
</dbReference>
<keyword evidence="6" id="KW-0722">Serine protease inhibitor</keyword>
<feature type="domain" description="EGF-like" evidence="15">
    <location>
        <begin position="222"/>
        <end position="253"/>
    </location>
</feature>
<comment type="similarity">
    <text evidence="9">Belongs to the protease inhibitor I19 family.</text>
</comment>
<dbReference type="GO" id="GO:0031012">
    <property type="term" value="C:extracellular matrix"/>
    <property type="evidence" value="ECO:0007669"/>
    <property type="project" value="TreeGrafter"/>
</dbReference>
<name>A0AA40FFW0_9HYME</name>
<feature type="domain" description="VWFD" evidence="18">
    <location>
        <begin position="2974"/>
        <end position="3159"/>
    </location>
</feature>
<evidence type="ECO:0000259" key="17">
    <source>
        <dbReference type="PROSITE" id="PS50940"/>
    </source>
</evidence>
<dbReference type="GO" id="GO:0007399">
    <property type="term" value="P:nervous system development"/>
    <property type="evidence" value="ECO:0007669"/>
    <property type="project" value="UniProtKB-ARBA"/>
</dbReference>